<feature type="chain" id="PRO_5016609316" description="Secretion system C-terminal sorting domain-containing protein" evidence="1">
    <location>
        <begin position="20"/>
        <end position="587"/>
    </location>
</feature>
<keyword evidence="1" id="KW-0732">Signal</keyword>
<protein>
    <recommendedName>
        <fullName evidence="2">Secretion system C-terminal sorting domain-containing protein</fullName>
    </recommendedName>
</protein>
<proteinExistence type="predicted"/>
<dbReference type="EMBL" id="DNWC01000084">
    <property type="protein sequence ID" value="HBJ08594.1"/>
    <property type="molecule type" value="Genomic_DNA"/>
</dbReference>
<dbReference type="NCBIfam" id="TIGR04183">
    <property type="entry name" value="Por_Secre_tail"/>
    <property type="match status" value="1"/>
</dbReference>
<feature type="domain" description="Secretion system C-terminal sorting" evidence="2">
    <location>
        <begin position="524"/>
        <end position="580"/>
    </location>
</feature>
<reference evidence="3 4" key="1">
    <citation type="journal article" date="2018" name="Nat. Biotechnol.">
        <title>A standardized bacterial taxonomy based on genome phylogeny substantially revises the tree of life.</title>
        <authorList>
            <person name="Parks D.H."/>
            <person name="Chuvochina M."/>
            <person name="Waite D.W."/>
            <person name="Rinke C."/>
            <person name="Skarshewski A."/>
            <person name="Chaumeil P.A."/>
            <person name="Hugenholtz P."/>
        </authorList>
    </citation>
    <scope>NUCLEOTIDE SEQUENCE [LARGE SCALE GENOMIC DNA]</scope>
    <source>
        <strain evidence="3">UBA11482</strain>
    </source>
</reference>
<organism evidence="3 4">
    <name type="scientific">Coprobacter fastidiosus</name>
    <dbReference type="NCBI Taxonomy" id="1099853"/>
    <lineage>
        <taxon>Bacteria</taxon>
        <taxon>Pseudomonadati</taxon>
        <taxon>Bacteroidota</taxon>
        <taxon>Bacteroidia</taxon>
        <taxon>Bacteroidales</taxon>
        <taxon>Barnesiellaceae</taxon>
        <taxon>Coprobacter</taxon>
    </lineage>
</organism>
<evidence type="ECO:0000259" key="2">
    <source>
        <dbReference type="Pfam" id="PF18962"/>
    </source>
</evidence>
<dbReference type="AlphaFoldDB" id="A0A354M255"/>
<evidence type="ECO:0000256" key="1">
    <source>
        <dbReference type="SAM" id="SignalP"/>
    </source>
</evidence>
<gene>
    <name evidence="3" type="ORF">DDY73_06265</name>
</gene>
<comment type="caution">
    <text evidence="3">The sequence shown here is derived from an EMBL/GenBank/DDBJ whole genome shotgun (WGS) entry which is preliminary data.</text>
</comment>
<accession>A0A354M255</accession>
<dbReference type="Proteomes" id="UP000262954">
    <property type="component" value="Unassembled WGS sequence"/>
</dbReference>
<dbReference type="SUPFAM" id="SSF63829">
    <property type="entry name" value="Calcium-dependent phosphotriesterase"/>
    <property type="match status" value="1"/>
</dbReference>
<name>A0A354M255_9BACT</name>
<evidence type="ECO:0000313" key="3">
    <source>
        <dbReference type="EMBL" id="HBJ08594.1"/>
    </source>
</evidence>
<dbReference type="Pfam" id="PF18962">
    <property type="entry name" value="Por_Secre_tail"/>
    <property type="match status" value="1"/>
</dbReference>
<dbReference type="InterPro" id="IPR026444">
    <property type="entry name" value="Secre_tail"/>
</dbReference>
<evidence type="ECO:0000313" key="4">
    <source>
        <dbReference type="Proteomes" id="UP000262954"/>
    </source>
</evidence>
<feature type="signal peptide" evidence="1">
    <location>
        <begin position="1"/>
        <end position="19"/>
    </location>
</feature>
<sequence length="587" mass="62874">MKKGLLILFCAALVTSAQAQWSKTIDTPTKASYATTSSAVTVTPSGETFVAGSLTKEDVSFGNTALNFENTGDSFLFKYSATGEPVWANVINGESTQINAITYDNDGNIYVAGTYTGETTIFNGQDNSKQTATCNTYESPLGEGTLYTNSGFIAKYSNAGVLLKLETFKTNLADLPGSSLMFLIVDASFNIQDLQFINGKLYASVLYAGKTEKDGFTFNAKAFDDGTGMAADLYSGCVISLTTDLAIDAKLADLSPIVEGANALYSVTDAKMYANTDHIYAIFGAMGNQTLTVGNSSENIELPIEGELYSRGIILADINIDGTLNQKNVYESAKVLTNDLQNVIGGISERDGKIVVAGLFNENLPFQNDLICKGKFDSYVVKINPSDLSVETARQGNIETPAIDASQNEYMTVYPTGTTFSTNNIYSTVDYGFSSRDQANKVVTTYSSYSIVYDYKSGETTSTKEAENVYKNGVGACDNKVSTVTINITNSEFDEGTFTVNQIIDGESSAIDNNVADKTTVKAYPNPVKDILNFSEVCDVTIVNGQGSVVKAVSATTQISVDDLAAGYYIAKIKTADGTTVIPFIKK</sequence>
<dbReference type="SUPFAM" id="SSF101898">
    <property type="entry name" value="NHL repeat"/>
    <property type="match status" value="1"/>
</dbReference>